<dbReference type="EMBL" id="JASBWT010000011">
    <property type="protein sequence ID" value="KAJ9100535.1"/>
    <property type="molecule type" value="Genomic_DNA"/>
</dbReference>
<keyword evidence="2" id="KW-1185">Reference proteome</keyword>
<sequence length="172" mass="17809">MKFSIIAVALCAAILGQATPVPADTAAILTNEDVADAATPKLVTTDAYADHTALSGNACAPGLKVFGFARLADYTVRGHDFSGASLAASYNEGKFDNFGGPILAAALIRAGSLPGDSHAFVQSQNANYFYHKQGPVSYIIKDLAPDTGYATYIEGGCSQFSSNAAVFAKCCQ</sequence>
<evidence type="ECO:0000313" key="1">
    <source>
        <dbReference type="EMBL" id="KAJ9100535.1"/>
    </source>
</evidence>
<gene>
    <name evidence="1" type="ORF">QFC21_003578</name>
</gene>
<dbReference type="Proteomes" id="UP001227268">
    <property type="component" value="Unassembled WGS sequence"/>
</dbReference>
<accession>A0ACC2VN75</accession>
<comment type="caution">
    <text evidence="1">The sequence shown here is derived from an EMBL/GenBank/DDBJ whole genome shotgun (WGS) entry which is preliminary data.</text>
</comment>
<name>A0ACC2VN75_9TREE</name>
<evidence type="ECO:0000313" key="2">
    <source>
        <dbReference type="Proteomes" id="UP001227268"/>
    </source>
</evidence>
<proteinExistence type="predicted"/>
<reference evidence="1" key="1">
    <citation type="submission" date="2023-04" db="EMBL/GenBank/DDBJ databases">
        <title>Draft Genome sequencing of Naganishia species isolated from polar environments using Oxford Nanopore Technology.</title>
        <authorList>
            <person name="Leo P."/>
            <person name="Venkateswaran K."/>
        </authorList>
    </citation>
    <scope>NUCLEOTIDE SEQUENCE</scope>
    <source>
        <strain evidence="1">MNA-CCFEE 5423</strain>
    </source>
</reference>
<organism evidence="1 2">
    <name type="scientific">Naganishia friedmannii</name>
    <dbReference type="NCBI Taxonomy" id="89922"/>
    <lineage>
        <taxon>Eukaryota</taxon>
        <taxon>Fungi</taxon>
        <taxon>Dikarya</taxon>
        <taxon>Basidiomycota</taxon>
        <taxon>Agaricomycotina</taxon>
        <taxon>Tremellomycetes</taxon>
        <taxon>Filobasidiales</taxon>
        <taxon>Filobasidiaceae</taxon>
        <taxon>Naganishia</taxon>
    </lineage>
</organism>
<protein>
    <submittedName>
        <fullName evidence="1">Uncharacterized protein</fullName>
    </submittedName>
</protein>